<keyword evidence="10 13" id="KW-0408">Iron</keyword>
<keyword evidence="9 14" id="KW-0560">Oxidoreductase</keyword>
<evidence type="ECO:0000256" key="12">
    <source>
        <dbReference type="ARBA" id="ARBA00023136"/>
    </source>
</evidence>
<proteinExistence type="inferred from homology"/>
<dbReference type="Pfam" id="PF00067">
    <property type="entry name" value="p450"/>
    <property type="match status" value="1"/>
</dbReference>
<evidence type="ECO:0000256" key="11">
    <source>
        <dbReference type="ARBA" id="ARBA00023033"/>
    </source>
</evidence>
<dbReference type="InParanoid" id="A0A0C3P8C1"/>
<keyword evidence="8" id="KW-1133">Transmembrane helix</keyword>
<name>A0A0C3P8C1_PISTI</name>
<evidence type="ECO:0008006" key="17">
    <source>
        <dbReference type="Google" id="ProtNLM"/>
    </source>
</evidence>
<evidence type="ECO:0000313" key="16">
    <source>
        <dbReference type="Proteomes" id="UP000054217"/>
    </source>
</evidence>
<dbReference type="GO" id="GO:0004497">
    <property type="term" value="F:monooxygenase activity"/>
    <property type="evidence" value="ECO:0007669"/>
    <property type="project" value="UniProtKB-KW"/>
</dbReference>
<dbReference type="PANTHER" id="PTHR24305:SF166">
    <property type="entry name" value="CYTOCHROME P450 12A4, MITOCHONDRIAL-RELATED"/>
    <property type="match status" value="1"/>
</dbReference>
<comment type="cofactor">
    <cofactor evidence="1 13">
        <name>heme</name>
        <dbReference type="ChEBI" id="CHEBI:30413"/>
    </cofactor>
</comment>
<dbReference type="STRING" id="870435.A0A0C3P8C1"/>
<keyword evidence="11 14" id="KW-0503">Monooxygenase</keyword>
<keyword evidence="12" id="KW-0472">Membrane</keyword>
<dbReference type="InterPro" id="IPR036396">
    <property type="entry name" value="Cyt_P450_sf"/>
</dbReference>
<evidence type="ECO:0000256" key="13">
    <source>
        <dbReference type="PIRSR" id="PIRSR602401-1"/>
    </source>
</evidence>
<dbReference type="Proteomes" id="UP000054217">
    <property type="component" value="Unassembled WGS sequence"/>
</dbReference>
<evidence type="ECO:0000256" key="8">
    <source>
        <dbReference type="ARBA" id="ARBA00022989"/>
    </source>
</evidence>
<dbReference type="EMBL" id="KN831975">
    <property type="protein sequence ID" value="KIO03729.1"/>
    <property type="molecule type" value="Genomic_DNA"/>
</dbReference>
<comment type="subcellular location">
    <subcellularLocation>
        <location evidence="2">Membrane</location>
    </subcellularLocation>
</comment>
<evidence type="ECO:0000256" key="7">
    <source>
        <dbReference type="ARBA" id="ARBA00022723"/>
    </source>
</evidence>
<dbReference type="GO" id="GO:0016705">
    <property type="term" value="F:oxidoreductase activity, acting on paired donors, with incorporation or reduction of molecular oxygen"/>
    <property type="evidence" value="ECO:0007669"/>
    <property type="project" value="InterPro"/>
</dbReference>
<dbReference type="OrthoDB" id="1470350at2759"/>
<dbReference type="Gene3D" id="1.10.630.10">
    <property type="entry name" value="Cytochrome P450"/>
    <property type="match status" value="1"/>
</dbReference>
<evidence type="ECO:0000256" key="5">
    <source>
        <dbReference type="ARBA" id="ARBA00022617"/>
    </source>
</evidence>
<dbReference type="GO" id="GO:0020037">
    <property type="term" value="F:heme binding"/>
    <property type="evidence" value="ECO:0007669"/>
    <property type="project" value="InterPro"/>
</dbReference>
<evidence type="ECO:0000256" key="1">
    <source>
        <dbReference type="ARBA" id="ARBA00001971"/>
    </source>
</evidence>
<keyword evidence="5 13" id="KW-0349">Heme</keyword>
<dbReference type="PANTHER" id="PTHR24305">
    <property type="entry name" value="CYTOCHROME P450"/>
    <property type="match status" value="1"/>
</dbReference>
<evidence type="ECO:0000256" key="6">
    <source>
        <dbReference type="ARBA" id="ARBA00022692"/>
    </source>
</evidence>
<evidence type="ECO:0000256" key="3">
    <source>
        <dbReference type="ARBA" id="ARBA00004721"/>
    </source>
</evidence>
<organism evidence="15 16">
    <name type="scientific">Pisolithus tinctorius Marx 270</name>
    <dbReference type="NCBI Taxonomy" id="870435"/>
    <lineage>
        <taxon>Eukaryota</taxon>
        <taxon>Fungi</taxon>
        <taxon>Dikarya</taxon>
        <taxon>Basidiomycota</taxon>
        <taxon>Agaricomycotina</taxon>
        <taxon>Agaricomycetes</taxon>
        <taxon>Agaricomycetidae</taxon>
        <taxon>Boletales</taxon>
        <taxon>Sclerodermatineae</taxon>
        <taxon>Pisolithaceae</taxon>
        <taxon>Pisolithus</taxon>
    </lineage>
</organism>
<dbReference type="GO" id="GO:0016020">
    <property type="term" value="C:membrane"/>
    <property type="evidence" value="ECO:0007669"/>
    <property type="project" value="UniProtKB-SubCell"/>
</dbReference>
<sequence length="522" mass="59024">MLTAVVTTACLLAAYCTWNYASKLKSVNYLPGMRPPLSALSIFGALMPTSWWNPGLNWSWEWRKTNYFNYKHEVISMVPLIGQPAYYTCSLPVMKQLLKEESKLGLIKHPEMTSAVSIWGQNLLTANGDVWKRHRRIVGPAFTNKTYDLVWRQAAALYEDMVRAAKWENEQMVTVRNINQYTRSVRQIALMIISRCGFGLLMPWKDPNTETAEEEMSFSTALEWVSATTIPWRLVLPRWSYRLPIRWLRNMEHAWSSLAVHMNMFIETKAQELAGIIDGDDHVQRGDIFTRLVTAMDSSGKTGLEKQEVIGNTFALMFAGHETTANVLAATLGFLAIHQDEQEKAYQEISAAIPADRGLGAEDVAKLTHTLACFHESARMFPAGNMLPRDFIDDVTVNVTSPTPGTIVFPKGSRIIIDMVAIHHNPETFPDPDVWRPSRWYGVSEHDLTMFGAGPRVCVGRKFTQVEAACFLAHFLRDWKLDVELCNGETREQHEERVMGITKLTGIAFGVGPVDLKLIARK</sequence>
<dbReference type="SUPFAM" id="SSF48264">
    <property type="entry name" value="Cytochrome P450"/>
    <property type="match status" value="1"/>
</dbReference>
<feature type="binding site" description="axial binding residue" evidence="13">
    <location>
        <position position="458"/>
    </location>
    <ligand>
        <name>heme</name>
        <dbReference type="ChEBI" id="CHEBI:30413"/>
    </ligand>
    <ligandPart>
        <name>Fe</name>
        <dbReference type="ChEBI" id="CHEBI:18248"/>
    </ligandPart>
</feature>
<keyword evidence="6" id="KW-0812">Transmembrane</keyword>
<dbReference type="GO" id="GO:0005506">
    <property type="term" value="F:iron ion binding"/>
    <property type="evidence" value="ECO:0007669"/>
    <property type="project" value="InterPro"/>
</dbReference>
<evidence type="ECO:0000313" key="15">
    <source>
        <dbReference type="EMBL" id="KIO03729.1"/>
    </source>
</evidence>
<protein>
    <recommendedName>
        <fullName evidence="17">Cytochrome P450</fullName>
    </recommendedName>
</protein>
<dbReference type="InterPro" id="IPR017972">
    <property type="entry name" value="Cyt_P450_CS"/>
</dbReference>
<evidence type="ECO:0000256" key="4">
    <source>
        <dbReference type="ARBA" id="ARBA00010617"/>
    </source>
</evidence>
<dbReference type="InterPro" id="IPR001128">
    <property type="entry name" value="Cyt_P450"/>
</dbReference>
<comment type="similarity">
    <text evidence="4 14">Belongs to the cytochrome P450 family.</text>
</comment>
<evidence type="ECO:0000256" key="9">
    <source>
        <dbReference type="ARBA" id="ARBA00023002"/>
    </source>
</evidence>
<keyword evidence="16" id="KW-1185">Reference proteome</keyword>
<dbReference type="InterPro" id="IPR050121">
    <property type="entry name" value="Cytochrome_P450_monoxygenase"/>
</dbReference>
<dbReference type="PRINTS" id="PR00385">
    <property type="entry name" value="P450"/>
</dbReference>
<evidence type="ECO:0000256" key="10">
    <source>
        <dbReference type="ARBA" id="ARBA00023004"/>
    </source>
</evidence>
<reference evidence="15 16" key="1">
    <citation type="submission" date="2014-04" db="EMBL/GenBank/DDBJ databases">
        <authorList>
            <consortium name="DOE Joint Genome Institute"/>
            <person name="Kuo A."/>
            <person name="Kohler A."/>
            <person name="Costa M.D."/>
            <person name="Nagy L.G."/>
            <person name="Floudas D."/>
            <person name="Copeland A."/>
            <person name="Barry K.W."/>
            <person name="Cichocki N."/>
            <person name="Veneault-Fourrey C."/>
            <person name="LaButti K."/>
            <person name="Lindquist E.A."/>
            <person name="Lipzen A."/>
            <person name="Lundell T."/>
            <person name="Morin E."/>
            <person name="Murat C."/>
            <person name="Sun H."/>
            <person name="Tunlid A."/>
            <person name="Henrissat B."/>
            <person name="Grigoriev I.V."/>
            <person name="Hibbett D.S."/>
            <person name="Martin F."/>
            <person name="Nordberg H.P."/>
            <person name="Cantor M.N."/>
            <person name="Hua S.X."/>
        </authorList>
    </citation>
    <scope>NUCLEOTIDE SEQUENCE [LARGE SCALE GENOMIC DNA]</scope>
    <source>
        <strain evidence="15 16">Marx 270</strain>
    </source>
</reference>
<keyword evidence="7 13" id="KW-0479">Metal-binding</keyword>
<gene>
    <name evidence="15" type="ORF">M404DRAFT_1001233</name>
</gene>
<dbReference type="PROSITE" id="PS00086">
    <property type="entry name" value="CYTOCHROME_P450"/>
    <property type="match status" value="1"/>
</dbReference>
<accession>A0A0C3P8C1</accession>
<dbReference type="AlphaFoldDB" id="A0A0C3P8C1"/>
<reference evidence="16" key="2">
    <citation type="submission" date="2015-01" db="EMBL/GenBank/DDBJ databases">
        <title>Evolutionary Origins and Diversification of the Mycorrhizal Mutualists.</title>
        <authorList>
            <consortium name="DOE Joint Genome Institute"/>
            <consortium name="Mycorrhizal Genomics Consortium"/>
            <person name="Kohler A."/>
            <person name="Kuo A."/>
            <person name="Nagy L.G."/>
            <person name="Floudas D."/>
            <person name="Copeland A."/>
            <person name="Barry K.W."/>
            <person name="Cichocki N."/>
            <person name="Veneault-Fourrey C."/>
            <person name="LaButti K."/>
            <person name="Lindquist E.A."/>
            <person name="Lipzen A."/>
            <person name="Lundell T."/>
            <person name="Morin E."/>
            <person name="Murat C."/>
            <person name="Riley R."/>
            <person name="Ohm R."/>
            <person name="Sun H."/>
            <person name="Tunlid A."/>
            <person name="Henrissat B."/>
            <person name="Grigoriev I.V."/>
            <person name="Hibbett D.S."/>
            <person name="Martin F."/>
        </authorList>
    </citation>
    <scope>NUCLEOTIDE SEQUENCE [LARGE SCALE GENOMIC DNA]</scope>
    <source>
        <strain evidence="16">Marx 270</strain>
    </source>
</reference>
<dbReference type="HOGENOM" id="CLU_001570_25_0_1"/>
<evidence type="ECO:0000256" key="14">
    <source>
        <dbReference type="RuleBase" id="RU000461"/>
    </source>
</evidence>
<dbReference type="PRINTS" id="PR00463">
    <property type="entry name" value="EP450I"/>
</dbReference>
<comment type="pathway">
    <text evidence="3">Secondary metabolite biosynthesis; terpenoid biosynthesis.</text>
</comment>
<evidence type="ECO:0000256" key="2">
    <source>
        <dbReference type="ARBA" id="ARBA00004370"/>
    </source>
</evidence>
<dbReference type="InterPro" id="IPR002401">
    <property type="entry name" value="Cyt_P450_E_grp-I"/>
</dbReference>